<reference evidence="2 3" key="1">
    <citation type="journal article" date="2013" name="Genome Announc.">
        <title>Draft Genome Sequence of Pseudomonas fluorescens LMG 5329, a White Line-Inducing Principle-Producing Bioindicator for the Mushroom Pathogen Pseudomonas tolaasii.</title>
        <authorList>
            <person name="Ghequire M.G."/>
            <person name="Rokni-Zadeh H."/>
            <person name="Zarrineh P."/>
            <person name="De Mot R."/>
        </authorList>
    </citation>
    <scope>NUCLEOTIDE SEQUENCE [LARGE SCALE GENOMIC DNA]</scope>
    <source>
        <strain evidence="2 3">LMG 5329</strain>
    </source>
</reference>
<evidence type="ECO:0000256" key="1">
    <source>
        <dbReference type="SAM" id="Phobius"/>
    </source>
</evidence>
<keyword evidence="1" id="KW-1133">Transmembrane helix</keyword>
<dbReference type="Proteomes" id="UP000030060">
    <property type="component" value="Unassembled WGS sequence"/>
</dbReference>
<evidence type="ECO:0000313" key="3">
    <source>
        <dbReference type="Proteomes" id="UP000030060"/>
    </source>
</evidence>
<dbReference type="RefSeq" id="WP_038848968.1">
    <property type="nucleotide sequence ID" value="NZ_ASGY01000165.1"/>
</dbReference>
<feature type="transmembrane region" description="Helical" evidence="1">
    <location>
        <begin position="128"/>
        <end position="148"/>
    </location>
</feature>
<accession>A0A0A1YV58</accession>
<organism evidence="2 3">
    <name type="scientific">Pseudomonas fluorescens LMG 5329</name>
    <dbReference type="NCBI Taxonomy" id="1324332"/>
    <lineage>
        <taxon>Bacteria</taxon>
        <taxon>Pseudomonadati</taxon>
        <taxon>Pseudomonadota</taxon>
        <taxon>Gammaproteobacteria</taxon>
        <taxon>Pseudomonadales</taxon>
        <taxon>Pseudomonadaceae</taxon>
        <taxon>Pseudomonas</taxon>
    </lineage>
</organism>
<gene>
    <name evidence="2" type="ORF">K814_0122115</name>
</gene>
<comment type="caution">
    <text evidence="2">The sequence shown here is derived from an EMBL/GenBank/DDBJ whole genome shotgun (WGS) entry which is preliminary data.</text>
</comment>
<keyword evidence="1" id="KW-0472">Membrane</keyword>
<protein>
    <submittedName>
        <fullName evidence="2">Uncharacterized protein</fullName>
    </submittedName>
</protein>
<sequence>MTFVEFWWTTIVAVVVWAVLTACICQRVRSGNVWKGSTAARQNILLGLLLVLLSAVPPAFLWDKLDDFKAYQDEQSRHTQAEIDKTNADTHRKQCGQALSEGKQCDALVPGPDISSFSQPLYRSLDKLIDVIGLVLGLLGGALGVNILSDGLLRKDAAPVRLVRREVKTTRTIGFSNWQIKQVTTRSCTRSSENV</sequence>
<evidence type="ECO:0000313" key="2">
    <source>
        <dbReference type="EMBL" id="KGE65803.1"/>
    </source>
</evidence>
<feature type="transmembrane region" description="Helical" evidence="1">
    <location>
        <begin position="6"/>
        <end position="24"/>
    </location>
</feature>
<dbReference type="EMBL" id="ASGY01000165">
    <property type="protein sequence ID" value="KGE65803.1"/>
    <property type="molecule type" value="Genomic_DNA"/>
</dbReference>
<dbReference type="AlphaFoldDB" id="A0A0A1YV58"/>
<feature type="transmembrane region" description="Helical" evidence="1">
    <location>
        <begin position="44"/>
        <end position="62"/>
    </location>
</feature>
<keyword evidence="1" id="KW-0812">Transmembrane</keyword>
<proteinExistence type="predicted"/>
<name>A0A0A1YV58_PSEFL</name>